<name>A0A4Y1RQM6_PRUDU</name>
<dbReference type="PROSITE" id="PS51257">
    <property type="entry name" value="PROKAR_LIPOPROTEIN"/>
    <property type="match status" value="1"/>
</dbReference>
<gene>
    <name evidence="2" type="ORF">Prudu_018381</name>
</gene>
<organism evidence="2">
    <name type="scientific">Prunus dulcis</name>
    <name type="common">Almond</name>
    <name type="synonym">Amygdalus dulcis</name>
    <dbReference type="NCBI Taxonomy" id="3755"/>
    <lineage>
        <taxon>Eukaryota</taxon>
        <taxon>Viridiplantae</taxon>
        <taxon>Streptophyta</taxon>
        <taxon>Embryophyta</taxon>
        <taxon>Tracheophyta</taxon>
        <taxon>Spermatophyta</taxon>
        <taxon>Magnoliopsida</taxon>
        <taxon>eudicotyledons</taxon>
        <taxon>Gunneridae</taxon>
        <taxon>Pentapetalae</taxon>
        <taxon>rosids</taxon>
        <taxon>fabids</taxon>
        <taxon>Rosales</taxon>
        <taxon>Rosaceae</taxon>
        <taxon>Amygdaloideae</taxon>
        <taxon>Amygdaleae</taxon>
        <taxon>Prunus</taxon>
    </lineage>
</organism>
<protein>
    <recommendedName>
        <fullName evidence="3">Secreted protein</fullName>
    </recommendedName>
</protein>
<proteinExistence type="predicted"/>
<evidence type="ECO:0000313" key="2">
    <source>
        <dbReference type="EMBL" id="BBH06662.1"/>
    </source>
</evidence>
<accession>A0A4Y1RQM6</accession>
<dbReference type="AlphaFoldDB" id="A0A4Y1RQM6"/>
<feature type="chain" id="PRO_5021352387" description="Secreted protein" evidence="1">
    <location>
        <begin position="35"/>
        <end position="95"/>
    </location>
</feature>
<keyword evidence="1" id="KW-0732">Signal</keyword>
<reference evidence="2" key="1">
    <citation type="journal article" date="2019" name="Science">
        <title>Mutation of a bHLH transcription factor allowed almond domestication.</title>
        <authorList>
            <person name="Sanchez-Perez R."/>
            <person name="Pavan S."/>
            <person name="Mazzeo R."/>
            <person name="Moldovan C."/>
            <person name="Aiese Cigliano R."/>
            <person name="Del Cueto J."/>
            <person name="Ricciardi F."/>
            <person name="Lotti C."/>
            <person name="Ricciardi L."/>
            <person name="Dicenta F."/>
            <person name="Lopez-Marques R.L."/>
            <person name="Lindberg Moller B."/>
        </authorList>
    </citation>
    <scope>NUCLEOTIDE SEQUENCE</scope>
</reference>
<feature type="signal peptide" evidence="1">
    <location>
        <begin position="1"/>
        <end position="34"/>
    </location>
</feature>
<sequence length="95" mass="9711">MREEKEMPPPGPGGPPGFGCLGALCSVLMSCAAAACLRAAVDPCLVGDLAVLVGPVVDLVDPVVDLAGPLAFEYELAAAAACDLLHNVEFQVQYN</sequence>
<dbReference type="EMBL" id="AP019302">
    <property type="protein sequence ID" value="BBH06662.1"/>
    <property type="molecule type" value="Genomic_DNA"/>
</dbReference>
<evidence type="ECO:0008006" key="3">
    <source>
        <dbReference type="Google" id="ProtNLM"/>
    </source>
</evidence>
<evidence type="ECO:0000256" key="1">
    <source>
        <dbReference type="SAM" id="SignalP"/>
    </source>
</evidence>